<sequence>MRSFDFAPLYRSTVGFDRLFDMLDNSVRSDWPPYNIEKIGENDYRITMAIAGYSPEEVELTQHGPELIVTGQKKPEQGDRQVLHQGLAIGNFRQVFKLADHVKVASATLENGLLSVDLAREIPEELKPRRIAVGSAEPDGPTDDAGKKKQISQDAEPQRKAA</sequence>
<evidence type="ECO:0000313" key="6">
    <source>
        <dbReference type="EMBL" id="OCX22771.1"/>
    </source>
</evidence>
<dbReference type="Gene3D" id="2.60.40.790">
    <property type="match status" value="1"/>
</dbReference>
<keyword evidence="7" id="KW-1185">Reference proteome</keyword>
<reference evidence="6 7" key="1">
    <citation type="submission" date="2016-08" db="EMBL/GenBank/DDBJ databases">
        <title>Whole genome sequence of Mesorhizobium sp. strain UASWS1009 isolated from industrial sewage.</title>
        <authorList>
            <person name="Crovadore J."/>
            <person name="Calmin G."/>
            <person name="Chablais R."/>
            <person name="Cochard B."/>
            <person name="Lefort F."/>
        </authorList>
    </citation>
    <scope>NUCLEOTIDE SEQUENCE [LARGE SCALE GENOMIC DNA]</scope>
    <source>
        <strain evidence="6 7">UASWS1009</strain>
    </source>
</reference>
<feature type="domain" description="SHSP" evidence="5">
    <location>
        <begin position="25"/>
        <end position="136"/>
    </location>
</feature>
<comment type="similarity">
    <text evidence="2 3">Belongs to the small heat shock protein (HSP20) family.</text>
</comment>
<dbReference type="SUPFAM" id="SSF49764">
    <property type="entry name" value="HSP20-like chaperones"/>
    <property type="match status" value="1"/>
</dbReference>
<dbReference type="AlphaFoldDB" id="A0A1C2E6Y3"/>
<gene>
    <name evidence="6" type="ORF">QV13_04705</name>
</gene>
<evidence type="ECO:0000259" key="5">
    <source>
        <dbReference type="PROSITE" id="PS01031"/>
    </source>
</evidence>
<name>A0A1C2E6Y3_9HYPH</name>
<dbReference type="OrthoDB" id="9810618at2"/>
<dbReference type="PROSITE" id="PS01031">
    <property type="entry name" value="SHSP"/>
    <property type="match status" value="1"/>
</dbReference>
<comment type="caution">
    <text evidence="6">The sequence shown here is derived from an EMBL/GenBank/DDBJ whole genome shotgun (WGS) entry which is preliminary data.</text>
</comment>
<evidence type="ECO:0000256" key="1">
    <source>
        <dbReference type="ARBA" id="ARBA00023016"/>
    </source>
</evidence>
<dbReference type="InterPro" id="IPR002068">
    <property type="entry name" value="A-crystallin/Hsp20_dom"/>
</dbReference>
<evidence type="ECO:0000313" key="7">
    <source>
        <dbReference type="Proteomes" id="UP000094412"/>
    </source>
</evidence>
<dbReference type="Pfam" id="PF00011">
    <property type="entry name" value="HSP20"/>
    <property type="match status" value="1"/>
</dbReference>
<dbReference type="PANTHER" id="PTHR47062:SF1">
    <property type="entry name" value="SMALL HEAT SHOCK PROTEIN IBPA"/>
    <property type="match status" value="1"/>
</dbReference>
<dbReference type="Proteomes" id="UP000094412">
    <property type="component" value="Unassembled WGS sequence"/>
</dbReference>
<proteinExistence type="inferred from homology"/>
<protein>
    <submittedName>
        <fullName evidence="6">Heat-shock protein</fullName>
    </submittedName>
</protein>
<accession>A0A1C2E6Y3</accession>
<evidence type="ECO:0000256" key="4">
    <source>
        <dbReference type="SAM" id="MobiDB-lite"/>
    </source>
</evidence>
<keyword evidence="1" id="KW-0346">Stress response</keyword>
<dbReference type="EMBL" id="MDEO01000026">
    <property type="protein sequence ID" value="OCX22771.1"/>
    <property type="molecule type" value="Genomic_DNA"/>
</dbReference>
<dbReference type="RefSeq" id="WP_065996766.1">
    <property type="nucleotide sequence ID" value="NZ_MDEO01000026.1"/>
</dbReference>
<feature type="region of interest" description="Disordered" evidence="4">
    <location>
        <begin position="127"/>
        <end position="162"/>
    </location>
</feature>
<dbReference type="InterPro" id="IPR037913">
    <property type="entry name" value="ACD_IbpA/B"/>
</dbReference>
<organism evidence="6 7">
    <name type="scientific">Mesorhizobium hungaricum</name>
    <dbReference type="NCBI Taxonomy" id="1566387"/>
    <lineage>
        <taxon>Bacteria</taxon>
        <taxon>Pseudomonadati</taxon>
        <taxon>Pseudomonadota</taxon>
        <taxon>Alphaproteobacteria</taxon>
        <taxon>Hyphomicrobiales</taxon>
        <taxon>Phyllobacteriaceae</taxon>
        <taxon>Mesorhizobium</taxon>
    </lineage>
</organism>
<evidence type="ECO:0000256" key="2">
    <source>
        <dbReference type="PROSITE-ProRule" id="PRU00285"/>
    </source>
</evidence>
<dbReference type="PANTHER" id="PTHR47062">
    <property type="match status" value="1"/>
</dbReference>
<dbReference type="InterPro" id="IPR008978">
    <property type="entry name" value="HSP20-like_chaperone"/>
</dbReference>
<evidence type="ECO:0000256" key="3">
    <source>
        <dbReference type="RuleBase" id="RU003616"/>
    </source>
</evidence>
<dbReference type="STRING" id="1566387.QV13_04705"/>
<dbReference type="CDD" id="cd06470">
    <property type="entry name" value="ACD_IbpA-B_like"/>
    <property type="match status" value="1"/>
</dbReference>